<evidence type="ECO:0000313" key="7">
    <source>
        <dbReference type="Proteomes" id="UP000095283"/>
    </source>
</evidence>
<dbReference type="PANTHER" id="PTHR24205:SF16">
    <property type="entry name" value="GH01042P-RELATED"/>
    <property type="match status" value="1"/>
</dbReference>
<dbReference type="Pfam" id="PF00412">
    <property type="entry name" value="LIM"/>
    <property type="match status" value="1"/>
</dbReference>
<dbReference type="PANTHER" id="PTHR24205">
    <property type="entry name" value="FOUR AND A HALF LIM DOMAINS PROTEIN"/>
    <property type="match status" value="1"/>
</dbReference>
<evidence type="ECO:0000256" key="3">
    <source>
        <dbReference type="ARBA" id="ARBA00022833"/>
    </source>
</evidence>
<keyword evidence="3 5" id="KW-0862">Zinc</keyword>
<keyword evidence="2" id="KW-0677">Repeat</keyword>
<dbReference type="PROSITE" id="PS00478">
    <property type="entry name" value="LIM_DOMAIN_1"/>
    <property type="match status" value="1"/>
</dbReference>
<evidence type="ECO:0000256" key="2">
    <source>
        <dbReference type="ARBA" id="ARBA00022737"/>
    </source>
</evidence>
<evidence type="ECO:0000256" key="4">
    <source>
        <dbReference type="ARBA" id="ARBA00023038"/>
    </source>
</evidence>
<protein>
    <submittedName>
        <fullName evidence="8">LIM zinc-binding domain-containing protein</fullName>
    </submittedName>
</protein>
<dbReference type="InterPro" id="IPR001781">
    <property type="entry name" value="Znf_LIM"/>
</dbReference>
<evidence type="ECO:0000313" key="8">
    <source>
        <dbReference type="WBParaSite" id="Hba_01812"/>
    </source>
</evidence>
<name>A0A1I7WAU6_HETBA</name>
<sequence length="139" mass="16667">MCIPPFTQCPPRPYKGEVVYVMGRVWHRRHMKCQRCRVKQQDDNLWRPFIVSTLIRFKYWQSRECPLTETNLRSLSLNTAKLVCIDCYMDYTRPLCNKCAYPLKESFVSALSRKWHHDCFHCFRCNGPMPSESHLYLNI</sequence>
<evidence type="ECO:0000256" key="1">
    <source>
        <dbReference type="ARBA" id="ARBA00022723"/>
    </source>
</evidence>
<keyword evidence="1 5" id="KW-0479">Metal-binding</keyword>
<dbReference type="AlphaFoldDB" id="A0A1I7WAU6"/>
<dbReference type="WBParaSite" id="Hba_01812">
    <property type="protein sequence ID" value="Hba_01812"/>
    <property type="gene ID" value="Hba_01812"/>
</dbReference>
<dbReference type="Proteomes" id="UP000095283">
    <property type="component" value="Unplaced"/>
</dbReference>
<keyword evidence="7" id="KW-1185">Reference proteome</keyword>
<keyword evidence="4 5" id="KW-0440">LIM domain</keyword>
<dbReference type="SUPFAM" id="SSF57716">
    <property type="entry name" value="Glucocorticoid receptor-like (DNA-binding domain)"/>
    <property type="match status" value="1"/>
</dbReference>
<dbReference type="Gene3D" id="2.10.110.10">
    <property type="entry name" value="Cysteine Rich Protein"/>
    <property type="match status" value="2"/>
</dbReference>
<dbReference type="PROSITE" id="PS50023">
    <property type="entry name" value="LIM_DOMAIN_2"/>
    <property type="match status" value="1"/>
</dbReference>
<evidence type="ECO:0000256" key="5">
    <source>
        <dbReference type="PROSITE-ProRule" id="PRU00125"/>
    </source>
</evidence>
<accession>A0A1I7WAU6</accession>
<reference evidence="8" key="1">
    <citation type="submission" date="2016-11" db="UniProtKB">
        <authorList>
            <consortium name="WormBaseParasite"/>
        </authorList>
    </citation>
    <scope>IDENTIFICATION</scope>
</reference>
<dbReference type="GO" id="GO:0046872">
    <property type="term" value="F:metal ion binding"/>
    <property type="evidence" value="ECO:0007669"/>
    <property type="project" value="UniProtKB-KW"/>
</dbReference>
<organism evidence="7 8">
    <name type="scientific">Heterorhabditis bacteriophora</name>
    <name type="common">Entomopathogenic nematode worm</name>
    <dbReference type="NCBI Taxonomy" id="37862"/>
    <lineage>
        <taxon>Eukaryota</taxon>
        <taxon>Metazoa</taxon>
        <taxon>Ecdysozoa</taxon>
        <taxon>Nematoda</taxon>
        <taxon>Chromadorea</taxon>
        <taxon>Rhabditida</taxon>
        <taxon>Rhabditina</taxon>
        <taxon>Rhabditomorpha</taxon>
        <taxon>Strongyloidea</taxon>
        <taxon>Heterorhabditidae</taxon>
        <taxon>Heterorhabditis</taxon>
    </lineage>
</organism>
<evidence type="ECO:0000259" key="6">
    <source>
        <dbReference type="PROSITE" id="PS50023"/>
    </source>
</evidence>
<feature type="domain" description="LIM zinc-binding" evidence="6">
    <location>
        <begin position="94"/>
        <end position="139"/>
    </location>
</feature>
<proteinExistence type="predicted"/>